<evidence type="ECO:0000313" key="4">
    <source>
        <dbReference type="Proteomes" id="UP000587586"/>
    </source>
</evidence>
<dbReference type="InterPro" id="IPR001296">
    <property type="entry name" value="Glyco_trans_1"/>
</dbReference>
<reference evidence="4" key="1">
    <citation type="submission" date="2020-06" db="EMBL/GenBank/DDBJ databases">
        <title>Draft genomic sequecing of Geomonas sp. Red745.</title>
        <authorList>
            <person name="Itoh H."/>
            <person name="Xu Z.X."/>
            <person name="Ushijima N."/>
            <person name="Masuda Y."/>
            <person name="Shiratori Y."/>
            <person name="Senoo K."/>
        </authorList>
    </citation>
    <scope>NUCLEOTIDE SEQUENCE [LARGE SCALE GENOMIC DNA]</scope>
    <source>
        <strain evidence="4">Red745</strain>
    </source>
</reference>
<dbReference type="SUPFAM" id="SSF53756">
    <property type="entry name" value="UDP-Glycosyltransferase/glycogen phosphorylase"/>
    <property type="match status" value="1"/>
</dbReference>
<name>A0A6V8N4K9_9BACT</name>
<dbReference type="Proteomes" id="UP000587586">
    <property type="component" value="Unassembled WGS sequence"/>
</dbReference>
<dbReference type="AlphaFoldDB" id="A0A6V8N4K9"/>
<feature type="domain" description="Glycosyl transferase family 1" evidence="1">
    <location>
        <begin position="192"/>
        <end position="353"/>
    </location>
</feature>
<organism evidence="3 4">
    <name type="scientific">Geomonas limicola</name>
    <dbReference type="NCBI Taxonomy" id="2740186"/>
    <lineage>
        <taxon>Bacteria</taxon>
        <taxon>Pseudomonadati</taxon>
        <taxon>Thermodesulfobacteriota</taxon>
        <taxon>Desulfuromonadia</taxon>
        <taxon>Geobacterales</taxon>
        <taxon>Geobacteraceae</taxon>
        <taxon>Geomonas</taxon>
    </lineage>
</organism>
<dbReference type="Gene3D" id="3.40.50.2000">
    <property type="entry name" value="Glycogen Phosphorylase B"/>
    <property type="match status" value="2"/>
</dbReference>
<dbReference type="PANTHER" id="PTHR12526">
    <property type="entry name" value="GLYCOSYLTRANSFERASE"/>
    <property type="match status" value="1"/>
</dbReference>
<keyword evidence="4" id="KW-1185">Reference proteome</keyword>
<keyword evidence="3" id="KW-0808">Transferase</keyword>
<dbReference type="RefSeq" id="WP_183359088.1">
    <property type="nucleotide sequence ID" value="NZ_BLXZ01000001.1"/>
</dbReference>
<dbReference type="EMBL" id="BLXZ01000001">
    <property type="protein sequence ID" value="GFO66553.1"/>
    <property type="molecule type" value="Genomic_DNA"/>
</dbReference>
<sequence>MRSSATGYDPKRVLHVILTLGVGGAEQLVYRMALAGPRDQRPAVCCLLFLGELGERLKKDGGKVYCRNHQGGIDLGIVRWLREIIVAERIEVVHAHTYTPLFYSVPAVLGMSGVQVVYTEHGRLYPERSSWKQRLVSPLLAAGTRHLVTISESTARAMHRYDNFPFRRIRVIHNGISLEHVRGRAVDLGAKRSELGIGARTRVVGTACRIEEIKNLPMMLHAFQRVVEQVPDSCLLVAGKGSREQELRELAQLLGIGTQVKFLGLRDDLAEIYPLMNVFLLSSLTEGISVTLLESMAAGVPAVATAVGGNPEVVLEGETGFLVPLHDDALMAERILYLLRDPQLAAGFGARARVRVLEEFSFDRMLQRYQELYQG</sequence>
<gene>
    <name evidence="3" type="ORF">GMLC_01320</name>
</gene>
<dbReference type="GO" id="GO:0016757">
    <property type="term" value="F:glycosyltransferase activity"/>
    <property type="evidence" value="ECO:0007669"/>
    <property type="project" value="InterPro"/>
</dbReference>
<dbReference type="Pfam" id="PF00534">
    <property type="entry name" value="Glycos_transf_1"/>
    <property type="match status" value="1"/>
</dbReference>
<accession>A0A6V8N4K9</accession>
<dbReference type="InterPro" id="IPR028098">
    <property type="entry name" value="Glyco_trans_4-like_N"/>
</dbReference>
<feature type="domain" description="Glycosyltransferase subfamily 4-like N-terminal" evidence="2">
    <location>
        <begin position="22"/>
        <end position="179"/>
    </location>
</feature>
<protein>
    <submittedName>
        <fullName evidence="3">Glycosyl transferase family 1</fullName>
    </submittedName>
</protein>
<evidence type="ECO:0000313" key="3">
    <source>
        <dbReference type="EMBL" id="GFO66553.1"/>
    </source>
</evidence>
<evidence type="ECO:0000259" key="2">
    <source>
        <dbReference type="Pfam" id="PF13439"/>
    </source>
</evidence>
<comment type="caution">
    <text evidence="3">The sequence shown here is derived from an EMBL/GenBank/DDBJ whole genome shotgun (WGS) entry which is preliminary data.</text>
</comment>
<proteinExistence type="predicted"/>
<dbReference type="Pfam" id="PF13439">
    <property type="entry name" value="Glyco_transf_4"/>
    <property type="match status" value="1"/>
</dbReference>
<evidence type="ECO:0000259" key="1">
    <source>
        <dbReference type="Pfam" id="PF00534"/>
    </source>
</evidence>